<protein>
    <submittedName>
        <fullName evidence="3">YceI family protein</fullName>
    </submittedName>
</protein>
<name>A0A9X2F059_9SPHI</name>
<feature type="signal peptide" evidence="1">
    <location>
        <begin position="1"/>
        <end position="20"/>
    </location>
</feature>
<gene>
    <name evidence="3" type="ORF">NF867_02235</name>
</gene>
<evidence type="ECO:0000259" key="2">
    <source>
        <dbReference type="Pfam" id="PF04264"/>
    </source>
</evidence>
<comment type="caution">
    <text evidence="3">The sequence shown here is derived from an EMBL/GenBank/DDBJ whole genome shotgun (WGS) entry which is preliminary data.</text>
</comment>
<accession>A0A9X2F059</accession>
<evidence type="ECO:0000313" key="4">
    <source>
        <dbReference type="Proteomes" id="UP001155182"/>
    </source>
</evidence>
<dbReference type="InterPro" id="IPR007372">
    <property type="entry name" value="Lipid/polyisoprenoid-bd_YceI"/>
</dbReference>
<dbReference type="InterPro" id="IPR036761">
    <property type="entry name" value="TTHA0802/YceI-like_sf"/>
</dbReference>
<organism evidence="3 4">
    <name type="scientific">Solitalea agri</name>
    <dbReference type="NCBI Taxonomy" id="2953739"/>
    <lineage>
        <taxon>Bacteria</taxon>
        <taxon>Pseudomonadati</taxon>
        <taxon>Bacteroidota</taxon>
        <taxon>Sphingobacteriia</taxon>
        <taxon>Sphingobacteriales</taxon>
        <taxon>Sphingobacteriaceae</taxon>
        <taxon>Solitalea</taxon>
    </lineage>
</organism>
<sequence length="235" mass="25755">MKKIKFTIIALLVLTTGFFAVHCQHDDSAEIPINGPDEPTHGTEVVNCTNCNTVPSASNIWYHDKSHSNVGWETQYKVYGSLLTGRFNEFFMTSLAFDEAHPETLAFEGYVRLNTCNTGEPNRDTGCLLTSFGTKAIGAVPPDDPTNKATLKTIAGTGKYSSDGSFLVDAEFTFLGITKTVTIKLRFAPKYDIGTAYAAGFNSTFDIKKADFLPNDTNIGDVIKITINSLMRIKK</sequence>
<feature type="domain" description="Lipid/polyisoprenoid-binding YceI-like" evidence="2">
    <location>
        <begin position="61"/>
        <end position="228"/>
    </location>
</feature>
<dbReference type="RefSeq" id="WP_252585910.1">
    <property type="nucleotide sequence ID" value="NZ_JAMWYS010000006.1"/>
</dbReference>
<proteinExistence type="predicted"/>
<dbReference type="EMBL" id="JAMWYS010000006">
    <property type="protein sequence ID" value="MCO4291679.1"/>
    <property type="molecule type" value="Genomic_DNA"/>
</dbReference>
<dbReference type="Pfam" id="PF04264">
    <property type="entry name" value="YceI"/>
    <property type="match status" value="1"/>
</dbReference>
<keyword evidence="1" id="KW-0732">Signal</keyword>
<evidence type="ECO:0000256" key="1">
    <source>
        <dbReference type="SAM" id="SignalP"/>
    </source>
</evidence>
<feature type="chain" id="PRO_5040772607" evidence="1">
    <location>
        <begin position="21"/>
        <end position="235"/>
    </location>
</feature>
<reference evidence="3" key="1">
    <citation type="submission" date="2022-06" db="EMBL/GenBank/DDBJ databases">
        <title>Solitalea sp. MAHUQ-68 isolated from rhizospheric soil.</title>
        <authorList>
            <person name="Huq M.A."/>
        </authorList>
    </citation>
    <scope>NUCLEOTIDE SEQUENCE</scope>
    <source>
        <strain evidence="3">MAHUQ-68</strain>
    </source>
</reference>
<dbReference type="AlphaFoldDB" id="A0A9X2F059"/>
<dbReference type="Gene3D" id="2.40.128.110">
    <property type="entry name" value="Lipid/polyisoprenoid-binding, YceI-like"/>
    <property type="match status" value="1"/>
</dbReference>
<dbReference type="SUPFAM" id="SSF101874">
    <property type="entry name" value="YceI-like"/>
    <property type="match status" value="1"/>
</dbReference>
<dbReference type="Proteomes" id="UP001155182">
    <property type="component" value="Unassembled WGS sequence"/>
</dbReference>
<evidence type="ECO:0000313" key="3">
    <source>
        <dbReference type="EMBL" id="MCO4291679.1"/>
    </source>
</evidence>
<keyword evidence="4" id="KW-1185">Reference proteome</keyword>